<dbReference type="AlphaFoldDB" id="A0A5P9XR27"/>
<organism evidence="1 2">
    <name type="scientific">Acidithiobacillus thiooxidans ATCC 19377</name>
    <dbReference type="NCBI Taxonomy" id="637390"/>
    <lineage>
        <taxon>Bacteria</taxon>
        <taxon>Pseudomonadati</taxon>
        <taxon>Pseudomonadota</taxon>
        <taxon>Acidithiobacillia</taxon>
        <taxon>Acidithiobacillales</taxon>
        <taxon>Acidithiobacillaceae</taxon>
        <taxon>Acidithiobacillus</taxon>
    </lineage>
</organism>
<proteinExistence type="predicted"/>
<evidence type="ECO:0000313" key="1">
    <source>
        <dbReference type="EMBL" id="QFX96160.1"/>
    </source>
</evidence>
<name>A0A5P9XR27_ACITH</name>
<accession>A0A5P9XR27</accession>
<reference evidence="1 2" key="1">
    <citation type="submission" date="2019-10" db="EMBL/GenBank/DDBJ databases">
        <authorList>
            <person name="Wang R."/>
        </authorList>
    </citation>
    <scope>NUCLEOTIDE SEQUENCE [LARGE SCALE GENOMIC DNA]</scope>
    <source>
        <strain evidence="1 2">ATCC 19377</strain>
    </source>
</reference>
<protein>
    <submittedName>
        <fullName evidence="1">Uncharacterized protein</fullName>
    </submittedName>
</protein>
<evidence type="ECO:0000313" key="2">
    <source>
        <dbReference type="Proteomes" id="UP000363590"/>
    </source>
</evidence>
<gene>
    <name evidence="1" type="ORF">GCD22_01887</name>
</gene>
<dbReference type="EMBL" id="CP045571">
    <property type="protein sequence ID" value="QFX96160.1"/>
    <property type="molecule type" value="Genomic_DNA"/>
</dbReference>
<dbReference type="Proteomes" id="UP000363590">
    <property type="component" value="Chromosome"/>
</dbReference>
<dbReference type="KEGG" id="atx:GCD22_01887"/>
<sequence>MHLGVKGLACTPFVFCAHVRCMLLVPFFTVPAVRSVVGTSGKSQNRKDGGDMSNFHIHVDSISLFRALMNPKQ</sequence>